<dbReference type="AlphaFoldDB" id="A0A1J5THW8"/>
<evidence type="ECO:0000313" key="3">
    <source>
        <dbReference type="Proteomes" id="UP000183375"/>
    </source>
</evidence>
<proteinExistence type="predicted"/>
<gene>
    <name evidence="2" type="ORF">BEU01_01735</name>
</gene>
<feature type="domain" description="Pyridoxamine 5'-phosphate oxidase N-terminal" evidence="1">
    <location>
        <begin position="4"/>
        <end position="129"/>
    </location>
</feature>
<dbReference type="InterPro" id="IPR011576">
    <property type="entry name" value="Pyridox_Oxase_N"/>
</dbReference>
<evidence type="ECO:0000313" key="2">
    <source>
        <dbReference type="EMBL" id="OIR20543.1"/>
    </source>
</evidence>
<organism evidence="2 3">
    <name type="scientific">Marine Group III euryarchaeote CG-Epi4</name>
    <dbReference type="NCBI Taxonomy" id="1888998"/>
    <lineage>
        <taxon>Archaea</taxon>
        <taxon>Methanobacteriati</taxon>
        <taxon>Thermoplasmatota</taxon>
        <taxon>Thermoplasmata</taxon>
        <taxon>Candidatus Thermoprofundales</taxon>
    </lineage>
</organism>
<accession>A0A1J5THW8</accession>
<dbReference type="Pfam" id="PF01243">
    <property type="entry name" value="PNPOx_N"/>
    <property type="match status" value="1"/>
</dbReference>
<name>A0A1J5THW8_9ARCH</name>
<comment type="caution">
    <text evidence="2">The sequence shown here is derived from an EMBL/GenBank/DDBJ whole genome shotgun (WGS) entry which is preliminary data.</text>
</comment>
<dbReference type="InterPro" id="IPR012349">
    <property type="entry name" value="Split_barrel_FMN-bd"/>
</dbReference>
<protein>
    <recommendedName>
        <fullName evidence="1">Pyridoxamine 5'-phosphate oxidase N-terminal domain-containing protein</fullName>
    </recommendedName>
</protein>
<dbReference type="Gene3D" id="2.30.110.10">
    <property type="entry name" value="Electron Transport, Fmn-binding Protein, Chain A"/>
    <property type="match status" value="1"/>
</dbReference>
<sequence>MQIMKEISEFIEKHNTLTLATEKNHEVFAAALFYVSIDNGTSLLFVSNPKSDHIANLEHNQKCAATIQENNLDWENIKGVQIKGEIEPADDRDWESYLGEFDYIAKSKTLTKAMKRVKLYKLKINWARFIDNAKGFGNKLEKNYT</sequence>
<dbReference type="SUPFAM" id="SSF50475">
    <property type="entry name" value="FMN-binding split barrel"/>
    <property type="match status" value="1"/>
</dbReference>
<dbReference type="EMBL" id="MIYX01000022">
    <property type="protein sequence ID" value="OIR20543.1"/>
    <property type="molecule type" value="Genomic_DNA"/>
</dbReference>
<evidence type="ECO:0000259" key="1">
    <source>
        <dbReference type="Pfam" id="PF01243"/>
    </source>
</evidence>
<reference evidence="2 3" key="1">
    <citation type="submission" date="2016-08" db="EMBL/GenBank/DDBJ databases">
        <title>New Insights into Marine Group III Euryarchaeota, from dark to light.</title>
        <authorList>
            <person name="Haro-Moreno J.M."/>
            <person name="Rodriguez-Valera F."/>
            <person name="Lopez-Garcia P."/>
            <person name="Moreira D."/>
            <person name="Martin-Cuadrado A.B."/>
        </authorList>
    </citation>
    <scope>NUCLEOTIDE SEQUENCE [LARGE SCALE GENOMIC DNA]</scope>
    <source>
        <strain evidence="2">CG-Epi4</strain>
    </source>
</reference>
<dbReference type="Proteomes" id="UP000183375">
    <property type="component" value="Unassembled WGS sequence"/>
</dbReference>